<dbReference type="Gene3D" id="1.10.418.40">
    <property type="entry name" value="Autophagy protein 6/Beclin 1"/>
    <property type="match status" value="1"/>
</dbReference>
<dbReference type="GO" id="GO:0006914">
    <property type="term" value="P:autophagy"/>
    <property type="evidence" value="ECO:0007669"/>
    <property type="project" value="InterPro"/>
</dbReference>
<dbReference type="Pfam" id="PF04111">
    <property type="entry name" value="APG6"/>
    <property type="match status" value="1"/>
</dbReference>
<dbReference type="PANTHER" id="PTHR12768:SF4">
    <property type="entry name" value="BECLIN-1"/>
    <property type="match status" value="1"/>
</dbReference>
<feature type="compositionally biased region" description="Low complexity" evidence="4">
    <location>
        <begin position="73"/>
        <end position="84"/>
    </location>
</feature>
<organism evidence="7 8">
    <name type="scientific">Citrus sinensis</name>
    <name type="common">Sweet orange</name>
    <name type="synonym">Citrus aurantium var. sinensis</name>
    <dbReference type="NCBI Taxonomy" id="2711"/>
    <lineage>
        <taxon>Eukaryota</taxon>
        <taxon>Viridiplantae</taxon>
        <taxon>Streptophyta</taxon>
        <taxon>Embryophyta</taxon>
        <taxon>Tracheophyta</taxon>
        <taxon>Spermatophyta</taxon>
        <taxon>Magnoliopsida</taxon>
        <taxon>eudicotyledons</taxon>
        <taxon>Gunneridae</taxon>
        <taxon>Pentapetalae</taxon>
        <taxon>rosids</taxon>
        <taxon>malvids</taxon>
        <taxon>Sapindales</taxon>
        <taxon>Rutaceae</taxon>
        <taxon>Aurantioideae</taxon>
        <taxon>Citrus</taxon>
    </lineage>
</organism>
<gene>
    <name evidence="7" type="ORF">CISIN_1g010177mg</name>
</gene>
<dbReference type="Proteomes" id="UP000027120">
    <property type="component" value="Unassembled WGS sequence"/>
</dbReference>
<dbReference type="InterPro" id="IPR040455">
    <property type="entry name" value="Atg6_BARA"/>
</dbReference>
<sequence length="497" mass="56732">MGLPELSPLPLHRRRRLLRRQVLERLFSLQLAMHGSSIHASNSVLGSTRMDNSFVVLPKQRPQSHGVPPRPRGSSAQSEASQSGKAMDESFVVIYKSESASDGGGPHIPPPEGGTNGPMQPNNSGFHSTITVLKRAFEIATSQTQVEQPLCLECMRVLSDKLDKEVDDVTRDIEAYEACLQRLEGEARDVLSEADFLKEKLKIEEEERKLEAAIEETEKQNAEVNAELKELELKSKRFKELEERYWQEFNNFQFQLIAHQEERDAISSKIEVSQAHLELLKRTNVLNDAFPIWHDGEFGTINNFRLGRLPKIPVEWDEINAAWGQACLLLHTMCQYFRPKFPYRIKIIPMGSYPRIMDSNNNTYELFGPVNLFWSTRYDKAMTLFLSCLKDFAEFANSKDQENNIPPDKCFKLPYKIENDKVENYSITQSFNKQENWTKALKYTLCNLKWALFWFVGNTNFQPVSAMSSPAEVSAVGSLYAKRGADLKSVGRNLSKP</sequence>
<reference evidence="7 8" key="1">
    <citation type="submission" date="2014-04" db="EMBL/GenBank/DDBJ databases">
        <authorList>
            <consortium name="International Citrus Genome Consortium"/>
            <person name="Gmitter F."/>
            <person name="Chen C."/>
            <person name="Farmerie W."/>
            <person name="Harkins T."/>
            <person name="Desany B."/>
            <person name="Mohiuddin M."/>
            <person name="Kodira C."/>
            <person name="Borodovsky M."/>
            <person name="Lomsadze A."/>
            <person name="Burns P."/>
            <person name="Jenkins J."/>
            <person name="Prochnik S."/>
            <person name="Shu S."/>
            <person name="Chapman J."/>
            <person name="Pitluck S."/>
            <person name="Schmutz J."/>
            <person name="Rokhsar D."/>
        </authorList>
    </citation>
    <scope>NUCLEOTIDE SEQUENCE</scope>
</reference>
<dbReference type="InterPro" id="IPR041691">
    <property type="entry name" value="Atg6/beclin_CC"/>
</dbReference>
<dbReference type="PANTHER" id="PTHR12768">
    <property type="entry name" value="BECLIN 1"/>
    <property type="match status" value="1"/>
</dbReference>
<feature type="compositionally biased region" description="Polar residues" evidence="4">
    <location>
        <begin position="117"/>
        <end position="126"/>
    </location>
</feature>
<evidence type="ECO:0000256" key="2">
    <source>
        <dbReference type="ARBA" id="ARBA00023054"/>
    </source>
</evidence>
<protein>
    <recommendedName>
        <fullName evidence="9">Beclin-1-like protein</fullName>
    </recommendedName>
</protein>
<name>A0A067HEP9_CITSI</name>
<dbReference type="Gene3D" id="6.10.250.3110">
    <property type="match status" value="1"/>
</dbReference>
<feature type="domain" description="Atg6 BARA" evidence="5">
    <location>
        <begin position="280"/>
        <end position="455"/>
    </location>
</feature>
<dbReference type="InterPro" id="IPR007243">
    <property type="entry name" value="Atg6/Beclin"/>
</dbReference>
<dbReference type="AlphaFoldDB" id="A0A067HEP9"/>
<dbReference type="SMR" id="A0A067HEP9"/>
<dbReference type="InterPro" id="IPR038274">
    <property type="entry name" value="Atg6/Beclin_C_sf"/>
</dbReference>
<evidence type="ECO:0000256" key="3">
    <source>
        <dbReference type="SAM" id="Coils"/>
    </source>
</evidence>
<evidence type="ECO:0000259" key="5">
    <source>
        <dbReference type="Pfam" id="PF04111"/>
    </source>
</evidence>
<evidence type="ECO:0000256" key="4">
    <source>
        <dbReference type="SAM" id="MobiDB-lite"/>
    </source>
</evidence>
<dbReference type="Pfam" id="PF17675">
    <property type="entry name" value="APG6_N"/>
    <property type="match status" value="1"/>
</dbReference>
<comment type="similarity">
    <text evidence="1">Belongs to the beclin family.</text>
</comment>
<evidence type="ECO:0000313" key="7">
    <source>
        <dbReference type="EMBL" id="KDO86452.1"/>
    </source>
</evidence>
<accession>A0A067HEP9</accession>
<feature type="coiled-coil region" evidence="3">
    <location>
        <begin position="166"/>
        <end position="244"/>
    </location>
</feature>
<evidence type="ECO:0000313" key="8">
    <source>
        <dbReference type="Proteomes" id="UP000027120"/>
    </source>
</evidence>
<feature type="region of interest" description="Disordered" evidence="4">
    <location>
        <begin position="98"/>
        <end position="126"/>
    </location>
</feature>
<evidence type="ECO:0000259" key="6">
    <source>
        <dbReference type="Pfam" id="PF17675"/>
    </source>
</evidence>
<dbReference type="FunFam" id="1.10.418.40:FF:000002">
    <property type="entry name" value="Beclin 1 protein"/>
    <property type="match status" value="1"/>
</dbReference>
<proteinExistence type="inferred from homology"/>
<feature type="region of interest" description="Disordered" evidence="4">
    <location>
        <begin position="59"/>
        <end position="86"/>
    </location>
</feature>
<keyword evidence="8" id="KW-1185">Reference proteome</keyword>
<evidence type="ECO:0000256" key="1">
    <source>
        <dbReference type="ARBA" id="ARBA00005965"/>
    </source>
</evidence>
<evidence type="ECO:0008006" key="9">
    <source>
        <dbReference type="Google" id="ProtNLM"/>
    </source>
</evidence>
<dbReference type="EMBL" id="KK784873">
    <property type="protein sequence ID" value="KDO86452.1"/>
    <property type="molecule type" value="Genomic_DNA"/>
</dbReference>
<feature type="domain" description="Atg6/beclin coiled-coil" evidence="6">
    <location>
        <begin position="149"/>
        <end position="277"/>
    </location>
</feature>
<keyword evidence="2 3" id="KW-0175">Coiled coil</keyword>